<evidence type="ECO:0000313" key="1">
    <source>
        <dbReference type="EMBL" id="PBK90652.1"/>
    </source>
</evidence>
<keyword evidence="2" id="KW-1185">Reference proteome</keyword>
<dbReference type="Proteomes" id="UP000217790">
    <property type="component" value="Unassembled WGS sequence"/>
</dbReference>
<sequence>MTLWGKARHQRRVPPVVDTTNIIKIGAPHELKPANVPIERFVAWTAIVKIDDLQSVADIKDITVREFTKLEVIIQVPFRAGNQFLGEGGRGIHDKMRVIADRFFSMRILAGSSIAPLFSGPGYDVLKVQRDHRLDAHRNLEGASPLHA</sequence>
<gene>
    <name evidence="1" type="ORF">ARMGADRAFT_1082377</name>
</gene>
<organism evidence="1 2">
    <name type="scientific">Armillaria gallica</name>
    <name type="common">Bulbous honey fungus</name>
    <name type="synonym">Armillaria bulbosa</name>
    <dbReference type="NCBI Taxonomy" id="47427"/>
    <lineage>
        <taxon>Eukaryota</taxon>
        <taxon>Fungi</taxon>
        <taxon>Dikarya</taxon>
        <taxon>Basidiomycota</taxon>
        <taxon>Agaricomycotina</taxon>
        <taxon>Agaricomycetes</taxon>
        <taxon>Agaricomycetidae</taxon>
        <taxon>Agaricales</taxon>
        <taxon>Marasmiineae</taxon>
        <taxon>Physalacriaceae</taxon>
        <taxon>Armillaria</taxon>
    </lineage>
</organism>
<evidence type="ECO:0000313" key="2">
    <source>
        <dbReference type="Proteomes" id="UP000217790"/>
    </source>
</evidence>
<proteinExistence type="predicted"/>
<dbReference type="OrthoDB" id="5598057at2759"/>
<protein>
    <submittedName>
        <fullName evidence="1">Uncharacterized protein</fullName>
    </submittedName>
</protein>
<dbReference type="EMBL" id="KZ293664">
    <property type="protein sequence ID" value="PBK90652.1"/>
    <property type="molecule type" value="Genomic_DNA"/>
</dbReference>
<dbReference type="InParanoid" id="A0A2H3DGR2"/>
<dbReference type="AlphaFoldDB" id="A0A2H3DGR2"/>
<accession>A0A2H3DGR2</accession>
<dbReference type="STRING" id="47427.A0A2H3DGR2"/>
<name>A0A2H3DGR2_ARMGA</name>
<reference evidence="2" key="1">
    <citation type="journal article" date="2017" name="Nat. Ecol. Evol.">
        <title>Genome expansion and lineage-specific genetic innovations in the forest pathogenic fungi Armillaria.</title>
        <authorList>
            <person name="Sipos G."/>
            <person name="Prasanna A.N."/>
            <person name="Walter M.C."/>
            <person name="O'Connor E."/>
            <person name="Balint B."/>
            <person name="Krizsan K."/>
            <person name="Kiss B."/>
            <person name="Hess J."/>
            <person name="Varga T."/>
            <person name="Slot J."/>
            <person name="Riley R."/>
            <person name="Boka B."/>
            <person name="Rigling D."/>
            <person name="Barry K."/>
            <person name="Lee J."/>
            <person name="Mihaltcheva S."/>
            <person name="LaButti K."/>
            <person name="Lipzen A."/>
            <person name="Waldron R."/>
            <person name="Moloney N.M."/>
            <person name="Sperisen C."/>
            <person name="Kredics L."/>
            <person name="Vagvoelgyi C."/>
            <person name="Patrignani A."/>
            <person name="Fitzpatrick D."/>
            <person name="Nagy I."/>
            <person name="Doyle S."/>
            <person name="Anderson J.B."/>
            <person name="Grigoriev I.V."/>
            <person name="Gueldener U."/>
            <person name="Muensterkoetter M."/>
            <person name="Nagy L.G."/>
        </authorList>
    </citation>
    <scope>NUCLEOTIDE SEQUENCE [LARGE SCALE GENOMIC DNA]</scope>
    <source>
        <strain evidence="2">Ar21-2</strain>
    </source>
</reference>